<dbReference type="HAMAP" id="MF_00238">
    <property type="entry name" value="Cytidyl_kinase_type1"/>
    <property type="match status" value="1"/>
</dbReference>
<dbReference type="AlphaFoldDB" id="A0A6J6GN92"/>
<feature type="domain" description="Cytidylate kinase" evidence="9">
    <location>
        <begin position="8"/>
        <end position="212"/>
    </location>
</feature>
<dbReference type="CDD" id="cd02020">
    <property type="entry name" value="CMPK"/>
    <property type="match status" value="1"/>
</dbReference>
<dbReference type="NCBIfam" id="TIGR00017">
    <property type="entry name" value="cmk"/>
    <property type="match status" value="1"/>
</dbReference>
<evidence type="ECO:0000313" key="10">
    <source>
        <dbReference type="EMBL" id="CAB4601319.1"/>
    </source>
</evidence>
<evidence type="ECO:0000256" key="1">
    <source>
        <dbReference type="ARBA" id="ARBA00009427"/>
    </source>
</evidence>
<evidence type="ECO:0000256" key="8">
    <source>
        <dbReference type="ARBA" id="ARBA00048478"/>
    </source>
</evidence>
<name>A0A6J6GN92_9ZZZZ</name>
<dbReference type="EMBL" id="CAEZUP010000011">
    <property type="protein sequence ID" value="CAB4601319.1"/>
    <property type="molecule type" value="Genomic_DNA"/>
</dbReference>
<dbReference type="PANTHER" id="PTHR21299">
    <property type="entry name" value="CYTIDYLATE KINASE/PANTOATE-BETA-ALANINE LIGASE"/>
    <property type="match status" value="1"/>
</dbReference>
<evidence type="ECO:0000256" key="5">
    <source>
        <dbReference type="ARBA" id="ARBA00022777"/>
    </source>
</evidence>
<dbReference type="InterPro" id="IPR003136">
    <property type="entry name" value="Cytidylate_kin"/>
</dbReference>
<dbReference type="InterPro" id="IPR027417">
    <property type="entry name" value="P-loop_NTPase"/>
</dbReference>
<evidence type="ECO:0000256" key="4">
    <source>
        <dbReference type="ARBA" id="ARBA00022741"/>
    </source>
</evidence>
<dbReference type="PANTHER" id="PTHR21299:SF2">
    <property type="entry name" value="CYTIDYLATE KINASE"/>
    <property type="match status" value="1"/>
</dbReference>
<dbReference type="GO" id="GO:0015949">
    <property type="term" value="P:nucleobase-containing small molecule interconversion"/>
    <property type="evidence" value="ECO:0007669"/>
    <property type="project" value="TreeGrafter"/>
</dbReference>
<dbReference type="InterPro" id="IPR011994">
    <property type="entry name" value="Cytidylate_kinase_dom"/>
</dbReference>
<dbReference type="Pfam" id="PF02224">
    <property type="entry name" value="Cytidylate_kin"/>
    <property type="match status" value="1"/>
</dbReference>
<evidence type="ECO:0000259" key="9">
    <source>
        <dbReference type="Pfam" id="PF02224"/>
    </source>
</evidence>
<comment type="catalytic activity">
    <reaction evidence="7">
        <text>dCMP + ATP = dCDP + ADP</text>
        <dbReference type="Rhea" id="RHEA:25094"/>
        <dbReference type="ChEBI" id="CHEBI:30616"/>
        <dbReference type="ChEBI" id="CHEBI:57566"/>
        <dbReference type="ChEBI" id="CHEBI:58593"/>
        <dbReference type="ChEBI" id="CHEBI:456216"/>
        <dbReference type="EC" id="2.7.4.25"/>
    </reaction>
</comment>
<sequence>MTEERTVIAIDGPAGSGKSTVAKAVADRLGLEYLDTGAMYRSVAFAAMREGVDPEDTEVVANLSRGLALTVGPDGIVNVDGVDASIEIRGPEVTRAVSIVAANPGVRDEMRRRQREWVAKRNGGVMEGRDIGTVVFPDATLKVYLDASPEVRAARRSKEVTDLSYETVASDLARRDALDQGRTHDPLRAASDAVVIDTSDLTVAEIVDAILGQL</sequence>
<comment type="catalytic activity">
    <reaction evidence="8">
        <text>CMP + ATP = CDP + ADP</text>
        <dbReference type="Rhea" id="RHEA:11600"/>
        <dbReference type="ChEBI" id="CHEBI:30616"/>
        <dbReference type="ChEBI" id="CHEBI:58069"/>
        <dbReference type="ChEBI" id="CHEBI:60377"/>
        <dbReference type="ChEBI" id="CHEBI:456216"/>
        <dbReference type="EC" id="2.7.4.25"/>
    </reaction>
</comment>
<keyword evidence="5" id="KW-0418">Kinase</keyword>
<reference evidence="10" key="1">
    <citation type="submission" date="2020-05" db="EMBL/GenBank/DDBJ databases">
        <authorList>
            <person name="Chiriac C."/>
            <person name="Salcher M."/>
            <person name="Ghai R."/>
            <person name="Kavagutti S V."/>
        </authorList>
    </citation>
    <scope>NUCLEOTIDE SEQUENCE</scope>
</reference>
<dbReference type="SUPFAM" id="SSF52540">
    <property type="entry name" value="P-loop containing nucleoside triphosphate hydrolases"/>
    <property type="match status" value="1"/>
</dbReference>
<comment type="similarity">
    <text evidence="1">Belongs to the cytidylate kinase family. Type 1 subfamily.</text>
</comment>
<dbReference type="GO" id="GO:0005524">
    <property type="term" value="F:ATP binding"/>
    <property type="evidence" value="ECO:0007669"/>
    <property type="project" value="UniProtKB-KW"/>
</dbReference>
<keyword evidence="3" id="KW-0808">Transferase</keyword>
<evidence type="ECO:0000256" key="2">
    <source>
        <dbReference type="ARBA" id="ARBA00012906"/>
    </source>
</evidence>
<dbReference type="EC" id="2.7.4.25" evidence="2"/>
<dbReference type="GO" id="GO:0036431">
    <property type="term" value="F:dCMP kinase activity"/>
    <property type="evidence" value="ECO:0007669"/>
    <property type="project" value="InterPro"/>
</dbReference>
<protein>
    <recommendedName>
        <fullName evidence="2">(d)CMP kinase</fullName>
        <ecNumber evidence="2">2.7.4.25</ecNumber>
    </recommendedName>
</protein>
<keyword evidence="6" id="KW-0067">ATP-binding</keyword>
<gene>
    <name evidence="10" type="ORF">UFOPK1835_00425</name>
</gene>
<evidence type="ECO:0000256" key="6">
    <source>
        <dbReference type="ARBA" id="ARBA00022840"/>
    </source>
</evidence>
<keyword evidence="4" id="KW-0547">Nucleotide-binding</keyword>
<organism evidence="10">
    <name type="scientific">freshwater metagenome</name>
    <dbReference type="NCBI Taxonomy" id="449393"/>
    <lineage>
        <taxon>unclassified sequences</taxon>
        <taxon>metagenomes</taxon>
        <taxon>ecological metagenomes</taxon>
    </lineage>
</organism>
<dbReference type="GO" id="GO:0005829">
    <property type="term" value="C:cytosol"/>
    <property type="evidence" value="ECO:0007669"/>
    <property type="project" value="TreeGrafter"/>
</dbReference>
<proteinExistence type="inferred from homology"/>
<evidence type="ECO:0000256" key="3">
    <source>
        <dbReference type="ARBA" id="ARBA00022679"/>
    </source>
</evidence>
<accession>A0A6J6GN92</accession>
<evidence type="ECO:0000256" key="7">
    <source>
        <dbReference type="ARBA" id="ARBA00047615"/>
    </source>
</evidence>
<dbReference type="Gene3D" id="3.40.50.300">
    <property type="entry name" value="P-loop containing nucleotide triphosphate hydrolases"/>
    <property type="match status" value="1"/>
</dbReference>